<dbReference type="InterPro" id="IPR050415">
    <property type="entry name" value="MRET"/>
</dbReference>
<dbReference type="EMBL" id="BJVJ01000015">
    <property type="protein sequence ID" value="GEL23036.1"/>
    <property type="molecule type" value="Genomic_DNA"/>
</dbReference>
<protein>
    <submittedName>
        <fullName evidence="5">Oxidoreductase</fullName>
    </submittedName>
</protein>
<dbReference type="GO" id="GO:0051537">
    <property type="term" value="F:2 iron, 2 sulfur cluster binding"/>
    <property type="evidence" value="ECO:0007669"/>
    <property type="project" value="UniProtKB-KW"/>
</dbReference>
<dbReference type="GO" id="GO:0016491">
    <property type="term" value="F:oxidoreductase activity"/>
    <property type="evidence" value="ECO:0007669"/>
    <property type="project" value="InterPro"/>
</dbReference>
<dbReference type="PRINTS" id="PR00409">
    <property type="entry name" value="PHDIOXRDTASE"/>
</dbReference>
<keyword evidence="2" id="KW-0001">2Fe-2S</keyword>
<name>A0A511DE34_9PSEU</name>
<dbReference type="SUPFAM" id="SSF63380">
    <property type="entry name" value="Riboflavin synthase domain-like"/>
    <property type="match status" value="1"/>
</dbReference>
<dbReference type="InterPro" id="IPR008333">
    <property type="entry name" value="Cbr1-like_FAD-bd_dom"/>
</dbReference>
<organism evidence="5 6">
    <name type="scientific">Pseudonocardia sulfidoxydans NBRC 16205</name>
    <dbReference type="NCBI Taxonomy" id="1223511"/>
    <lineage>
        <taxon>Bacteria</taxon>
        <taxon>Bacillati</taxon>
        <taxon>Actinomycetota</taxon>
        <taxon>Actinomycetes</taxon>
        <taxon>Pseudonocardiales</taxon>
        <taxon>Pseudonocardiaceae</taxon>
        <taxon>Pseudonocardia</taxon>
    </lineage>
</organism>
<dbReference type="PROSITE" id="PS51384">
    <property type="entry name" value="FAD_FR"/>
    <property type="match status" value="1"/>
</dbReference>
<keyword evidence="2" id="KW-0408">Iron</keyword>
<feature type="domain" description="FAD-binding FR-type" evidence="4">
    <location>
        <begin position="13"/>
        <end position="115"/>
    </location>
</feature>
<dbReference type="Gene3D" id="3.40.50.80">
    <property type="entry name" value="Nucleotide-binding domain of ferredoxin-NADP reductase (FNR) module"/>
    <property type="match status" value="1"/>
</dbReference>
<accession>A0A511DE34</accession>
<dbReference type="RefSeq" id="WP_147105369.1">
    <property type="nucleotide sequence ID" value="NZ_BJVJ01000015.1"/>
</dbReference>
<evidence type="ECO:0000259" key="4">
    <source>
        <dbReference type="PROSITE" id="PS51384"/>
    </source>
</evidence>
<proteinExistence type="predicted"/>
<dbReference type="Gene3D" id="2.40.30.10">
    <property type="entry name" value="Translation factors"/>
    <property type="match status" value="1"/>
</dbReference>
<dbReference type="AlphaFoldDB" id="A0A511DE34"/>
<keyword evidence="3" id="KW-0411">Iron-sulfur</keyword>
<dbReference type="InterPro" id="IPR017938">
    <property type="entry name" value="Riboflavin_synthase-like_b-brl"/>
</dbReference>
<gene>
    <name evidence="5" type="ORF">PSU4_19900</name>
</gene>
<dbReference type="SUPFAM" id="SSF52343">
    <property type="entry name" value="Ferredoxin reductase-like, C-terminal NADP-linked domain"/>
    <property type="match status" value="1"/>
</dbReference>
<dbReference type="OrthoDB" id="5179582at2"/>
<keyword evidence="2" id="KW-0479">Metal-binding</keyword>
<keyword evidence="6" id="KW-1185">Reference proteome</keyword>
<dbReference type="Pfam" id="PF00970">
    <property type="entry name" value="FAD_binding_6"/>
    <property type="match status" value="1"/>
</dbReference>
<evidence type="ECO:0000256" key="3">
    <source>
        <dbReference type="ARBA" id="ARBA00023014"/>
    </source>
</evidence>
<dbReference type="InterPro" id="IPR017927">
    <property type="entry name" value="FAD-bd_FR_type"/>
</dbReference>
<comment type="caution">
    <text evidence="5">The sequence shown here is derived from an EMBL/GenBank/DDBJ whole genome shotgun (WGS) entry which is preliminary data.</text>
</comment>
<reference evidence="5 6" key="1">
    <citation type="submission" date="2019-07" db="EMBL/GenBank/DDBJ databases">
        <title>Whole genome shotgun sequence of Pseudonocardia sulfidoxydans NBRC 16205.</title>
        <authorList>
            <person name="Hosoyama A."/>
            <person name="Uohara A."/>
            <person name="Ohji S."/>
            <person name="Ichikawa N."/>
        </authorList>
    </citation>
    <scope>NUCLEOTIDE SEQUENCE [LARGE SCALE GENOMIC DNA]</scope>
    <source>
        <strain evidence="5 6">NBRC 16205</strain>
    </source>
</reference>
<dbReference type="PANTHER" id="PTHR47354:SF5">
    <property type="entry name" value="PROTEIN RFBI"/>
    <property type="match status" value="1"/>
</dbReference>
<evidence type="ECO:0000313" key="6">
    <source>
        <dbReference type="Proteomes" id="UP000321685"/>
    </source>
</evidence>
<sequence length="240" mass="25628">MTAVDRGTAPHPGPWQTARVTGIRRETPTAKSFTLTLSEPRAFWPGQHMIVRLTAPDGYRAQRSYSIASAPSESAELDLTVELLPDGEVSSFLHDAVEVGDVLDVRGPIGGHFAWDLRPALGVAGGSGIVPLMSMLRRARALGEPDLFRLVASVRGPEDLYYATEVGGPQTSIVFTRTVPDGYARPPGRLTAPDLAAALDTDRELYVCGSTAFCDAATRLAVAAGVPTERIRVERFGVTG</sequence>
<dbReference type="PANTHER" id="PTHR47354">
    <property type="entry name" value="NADH OXIDOREDUCTASE HCR"/>
    <property type="match status" value="1"/>
</dbReference>
<evidence type="ECO:0000256" key="1">
    <source>
        <dbReference type="ARBA" id="ARBA00001974"/>
    </source>
</evidence>
<dbReference type="Proteomes" id="UP000321685">
    <property type="component" value="Unassembled WGS sequence"/>
</dbReference>
<comment type="cofactor">
    <cofactor evidence="1">
        <name>FAD</name>
        <dbReference type="ChEBI" id="CHEBI:57692"/>
    </cofactor>
</comment>
<evidence type="ECO:0000313" key="5">
    <source>
        <dbReference type="EMBL" id="GEL23036.1"/>
    </source>
</evidence>
<dbReference type="InterPro" id="IPR039261">
    <property type="entry name" value="FNR_nucleotide-bd"/>
</dbReference>
<evidence type="ECO:0000256" key="2">
    <source>
        <dbReference type="ARBA" id="ARBA00022714"/>
    </source>
</evidence>